<dbReference type="SUPFAM" id="SSF52540">
    <property type="entry name" value="P-loop containing nucleoside triphosphate hydrolases"/>
    <property type="match status" value="1"/>
</dbReference>
<evidence type="ECO:0000313" key="4">
    <source>
        <dbReference type="Proteomes" id="UP000050424"/>
    </source>
</evidence>
<dbReference type="Proteomes" id="UP000050424">
    <property type="component" value="Unassembled WGS sequence"/>
</dbReference>
<reference evidence="3 4" key="1">
    <citation type="submission" date="2015-09" db="EMBL/GenBank/DDBJ databases">
        <title>Draft genome of a European isolate of the apple canker pathogen Neonectria ditissima.</title>
        <authorList>
            <person name="Gomez-Cortecero A."/>
            <person name="Harrison R.J."/>
            <person name="Armitage A.D."/>
        </authorList>
    </citation>
    <scope>NUCLEOTIDE SEQUENCE [LARGE SCALE GENOMIC DNA]</scope>
    <source>
        <strain evidence="3 4">R09/05</strain>
    </source>
</reference>
<dbReference type="AlphaFoldDB" id="A0A0N8H895"/>
<feature type="domain" description="NACHT" evidence="2">
    <location>
        <begin position="149"/>
        <end position="294"/>
    </location>
</feature>
<evidence type="ECO:0000259" key="2">
    <source>
        <dbReference type="PROSITE" id="PS50837"/>
    </source>
</evidence>
<dbReference type="PANTHER" id="PTHR10039">
    <property type="entry name" value="AMELOGENIN"/>
    <property type="match status" value="1"/>
</dbReference>
<comment type="caution">
    <text evidence="3">The sequence shown here is derived from an EMBL/GenBank/DDBJ whole genome shotgun (WGS) entry which is preliminary data.</text>
</comment>
<dbReference type="OrthoDB" id="538223at2759"/>
<keyword evidence="4" id="KW-1185">Reference proteome</keyword>
<dbReference type="InterPro" id="IPR027417">
    <property type="entry name" value="P-loop_NTPase"/>
</dbReference>
<organism evidence="3 4">
    <name type="scientific">Neonectria ditissima</name>
    <dbReference type="NCBI Taxonomy" id="78410"/>
    <lineage>
        <taxon>Eukaryota</taxon>
        <taxon>Fungi</taxon>
        <taxon>Dikarya</taxon>
        <taxon>Ascomycota</taxon>
        <taxon>Pezizomycotina</taxon>
        <taxon>Sordariomycetes</taxon>
        <taxon>Hypocreomycetidae</taxon>
        <taxon>Hypocreales</taxon>
        <taxon>Nectriaceae</taxon>
        <taxon>Neonectria</taxon>
    </lineage>
</organism>
<dbReference type="PANTHER" id="PTHR10039:SF14">
    <property type="entry name" value="NACHT DOMAIN-CONTAINING PROTEIN"/>
    <property type="match status" value="1"/>
</dbReference>
<protein>
    <recommendedName>
        <fullName evidence="2">NACHT domain-containing protein</fullName>
    </recommendedName>
</protein>
<keyword evidence="1" id="KW-0677">Repeat</keyword>
<dbReference type="Gene3D" id="3.40.50.300">
    <property type="entry name" value="P-loop containing nucleotide triphosphate hydrolases"/>
    <property type="match status" value="1"/>
</dbReference>
<sequence length="486" mass="55779">METVQNAPSTPSSYDWRAKVESIKKKASSLRDDRKQSEPEELELQLYTIVNTLENLCLDVKGLKSAVRDQDLNRLMKTVESAVHNQTQVMRDHYKVKANFKCLRDLYIGSPEDSKEDIERENGGLLKDSYSWILDHDDFRRFNNSPASRLLWVNGEPRTGKTMLLCGIIDELKKKPSLTLSYFFFRSTEDHQEDASSALRGIIWLLCANNMALISYVREHYDNRGNKLFEGGSSFTPLACILKNMLQDPCLRDCIIIIDALDECSDDTRKCLINLIVELSTSFPAKWIVSSRSSRVIKRKFRDAEGIIPLKVTKDSISQAVNFFIHHRVDEMKHSEWYDPKIKEVVLENLLLNANGSFLWVDLVCKYLKDCAPWHARKCLSETPPGVNELYKRMLRPILILPDGNDYQQILAKACIKGRPLTLDELPTLVPRLKKFSQETLKEIIGNCGSFLTLTQDTTIDFLHPSARDYLMENAKDFLFPDSTKV</sequence>
<gene>
    <name evidence="3" type="ORF">AK830_g2592</name>
</gene>
<dbReference type="EMBL" id="LKCW01000025">
    <property type="protein sequence ID" value="KPM43948.1"/>
    <property type="molecule type" value="Genomic_DNA"/>
</dbReference>
<dbReference type="PROSITE" id="PS50837">
    <property type="entry name" value="NACHT"/>
    <property type="match status" value="1"/>
</dbReference>
<proteinExistence type="predicted"/>
<evidence type="ECO:0000256" key="1">
    <source>
        <dbReference type="ARBA" id="ARBA00022737"/>
    </source>
</evidence>
<dbReference type="Pfam" id="PF24883">
    <property type="entry name" value="NPHP3_N"/>
    <property type="match status" value="1"/>
</dbReference>
<evidence type="ECO:0000313" key="3">
    <source>
        <dbReference type="EMBL" id="KPM43948.1"/>
    </source>
</evidence>
<accession>A0A0N8H895</accession>
<dbReference type="InterPro" id="IPR056884">
    <property type="entry name" value="NPHP3-like_N"/>
</dbReference>
<dbReference type="STRING" id="78410.A0A0N8H895"/>
<dbReference type="InterPro" id="IPR007111">
    <property type="entry name" value="NACHT_NTPase"/>
</dbReference>
<name>A0A0N8H895_9HYPO</name>